<evidence type="ECO:0000256" key="11">
    <source>
        <dbReference type="ARBA" id="ARBA00022968"/>
    </source>
</evidence>
<dbReference type="CDD" id="cd00519">
    <property type="entry name" value="Lipase_3"/>
    <property type="match status" value="1"/>
</dbReference>
<gene>
    <name evidence="21" type="ORF">HMN09_00156400</name>
</gene>
<keyword evidence="12" id="KW-1133">Transmembrane helix</keyword>
<dbReference type="InterPro" id="IPR050805">
    <property type="entry name" value="ATG15_Lipase"/>
</dbReference>
<evidence type="ECO:0000256" key="8">
    <source>
        <dbReference type="ARBA" id="ARBA00022753"/>
    </source>
</evidence>
<evidence type="ECO:0000256" key="2">
    <source>
        <dbReference type="ARBA" id="ARBA00004270"/>
    </source>
</evidence>
<dbReference type="InterPro" id="IPR029058">
    <property type="entry name" value="AB_hydrolase_fold"/>
</dbReference>
<evidence type="ECO:0000256" key="17">
    <source>
        <dbReference type="ARBA" id="ARBA00024663"/>
    </source>
</evidence>
<evidence type="ECO:0000313" key="22">
    <source>
        <dbReference type="Proteomes" id="UP000613580"/>
    </source>
</evidence>
<dbReference type="GO" id="GO:0004620">
    <property type="term" value="F:phospholipase activity"/>
    <property type="evidence" value="ECO:0007669"/>
    <property type="project" value="TreeGrafter"/>
</dbReference>
<dbReference type="GO" id="GO:0034496">
    <property type="term" value="P:multivesicular body membrane disassembly"/>
    <property type="evidence" value="ECO:0007669"/>
    <property type="project" value="TreeGrafter"/>
</dbReference>
<evidence type="ECO:0000256" key="7">
    <source>
        <dbReference type="ARBA" id="ARBA00022692"/>
    </source>
</evidence>
<dbReference type="EMBL" id="JACAZE010000002">
    <property type="protein sequence ID" value="KAF7320709.1"/>
    <property type="molecule type" value="Genomic_DNA"/>
</dbReference>
<dbReference type="GO" id="GO:0032585">
    <property type="term" value="C:multivesicular body membrane"/>
    <property type="evidence" value="ECO:0007669"/>
    <property type="project" value="UniProtKB-SubCell"/>
</dbReference>
<dbReference type="GO" id="GO:0004806">
    <property type="term" value="F:triacylglycerol lipase activity"/>
    <property type="evidence" value="ECO:0007669"/>
    <property type="project" value="UniProtKB-EC"/>
</dbReference>
<dbReference type="SUPFAM" id="SSF53474">
    <property type="entry name" value="alpha/beta-Hydrolases"/>
    <property type="match status" value="1"/>
</dbReference>
<keyword evidence="15" id="KW-0472">Membrane</keyword>
<dbReference type="PANTHER" id="PTHR47175:SF2">
    <property type="entry name" value="LIPASE ATG15-RELATED"/>
    <property type="match status" value="1"/>
</dbReference>
<evidence type="ECO:0000256" key="10">
    <source>
        <dbReference type="ARBA" id="ARBA00022963"/>
    </source>
</evidence>
<feature type="domain" description="Fungal lipase-type" evidence="20">
    <location>
        <begin position="259"/>
        <end position="282"/>
    </location>
</feature>
<keyword evidence="8" id="KW-0967">Endosome</keyword>
<evidence type="ECO:0000256" key="5">
    <source>
        <dbReference type="ARBA" id="ARBA00011137"/>
    </source>
</evidence>
<comment type="catalytic activity">
    <reaction evidence="1">
        <text>a triacylglycerol + H2O = a diacylglycerol + a fatty acid + H(+)</text>
        <dbReference type="Rhea" id="RHEA:12044"/>
        <dbReference type="ChEBI" id="CHEBI:15377"/>
        <dbReference type="ChEBI" id="CHEBI:15378"/>
        <dbReference type="ChEBI" id="CHEBI:17855"/>
        <dbReference type="ChEBI" id="CHEBI:18035"/>
        <dbReference type="ChEBI" id="CHEBI:28868"/>
        <dbReference type="EC" id="3.1.1.3"/>
    </reaction>
</comment>
<dbReference type="Pfam" id="PF01764">
    <property type="entry name" value="Lipase_3"/>
    <property type="match status" value="1"/>
</dbReference>
<evidence type="ECO:0000313" key="21">
    <source>
        <dbReference type="EMBL" id="KAF7320709.1"/>
    </source>
</evidence>
<comment type="similarity">
    <text evidence="4">Belongs to the AB hydrolase superfamily. Lipase family.</text>
</comment>
<dbReference type="Gene3D" id="3.40.50.1820">
    <property type="entry name" value="alpha/beta hydrolase"/>
    <property type="match status" value="1"/>
</dbReference>
<comment type="caution">
    <text evidence="21">The sequence shown here is derived from an EMBL/GenBank/DDBJ whole genome shotgun (WGS) entry which is preliminary data.</text>
</comment>
<keyword evidence="11" id="KW-0735">Signal-anchor</keyword>
<evidence type="ECO:0000256" key="4">
    <source>
        <dbReference type="ARBA" id="ARBA00010701"/>
    </source>
</evidence>
<evidence type="ECO:0000256" key="16">
    <source>
        <dbReference type="ARBA" id="ARBA00023180"/>
    </source>
</evidence>
<sequence>MFPNALWLVLNALLGSSSIRDDATHTPPTPLRFSLRHAHALANSSTPHSLFRDMVPSSSFAESDWDFTIPTRNIDTHRPPSLTAHADARRHSRRYGQTPLHFGWESTSVPGPDVSKRETLLQLAKMTANSYYGDPGHKSWYPLSGWNTSVPFGWEPDDDGFRGHVFVSDDNSTVIISVKGTSAPWIAGGEGPTKKKDKLNDNLLFSCCCARVGPTWTTVCGCYAGGDKCDQDCVEEALIEESLFYHVGINLYNDVAFMYPTANIWLTGHSLGGSLAALLGATFGAPTVAFETPGEKLAATRLHLPSPPSVHHITHVYHTGDPIPMGTCTGVTSSCALGGYALESKCHLGKRVLYDTVTKRGWSVDSRQHGIQFIVEKVLNEDWDVDTEGKTQREVPEMDTQDDCVDCYNWQFGSFK</sequence>
<evidence type="ECO:0000256" key="15">
    <source>
        <dbReference type="ARBA" id="ARBA00023136"/>
    </source>
</evidence>
<accession>A0A8H6WQD5</accession>
<feature type="chain" id="PRO_5034834188" description="triacylglycerol lipase" evidence="19">
    <location>
        <begin position="20"/>
        <end position="416"/>
    </location>
</feature>
<keyword evidence="9 21" id="KW-0378">Hydrolase</keyword>
<evidence type="ECO:0000256" key="13">
    <source>
        <dbReference type="ARBA" id="ARBA00023006"/>
    </source>
</evidence>
<dbReference type="GO" id="GO:0006660">
    <property type="term" value="P:phosphatidylserine catabolic process"/>
    <property type="evidence" value="ECO:0007669"/>
    <property type="project" value="TreeGrafter"/>
</dbReference>
<keyword evidence="14" id="KW-0443">Lipid metabolism</keyword>
<comment type="subcellular location">
    <subcellularLocation>
        <location evidence="3">Endosome</location>
        <location evidence="3">Multivesicular body membrane</location>
        <topology evidence="3">Single-pass type II membrane protein</topology>
    </subcellularLocation>
    <subcellularLocation>
        <location evidence="2">Prevacuolar compartment membrane</location>
        <topology evidence="2">Single-pass type II membrane protein</topology>
    </subcellularLocation>
</comment>
<organism evidence="21 22">
    <name type="scientific">Mycena chlorophos</name>
    <name type="common">Agaric fungus</name>
    <name type="synonym">Agaricus chlorophos</name>
    <dbReference type="NCBI Taxonomy" id="658473"/>
    <lineage>
        <taxon>Eukaryota</taxon>
        <taxon>Fungi</taxon>
        <taxon>Dikarya</taxon>
        <taxon>Basidiomycota</taxon>
        <taxon>Agaricomycotina</taxon>
        <taxon>Agaricomycetes</taxon>
        <taxon>Agaricomycetidae</taxon>
        <taxon>Agaricales</taxon>
        <taxon>Marasmiineae</taxon>
        <taxon>Mycenaceae</taxon>
        <taxon>Mycena</taxon>
    </lineage>
</organism>
<evidence type="ECO:0000256" key="6">
    <source>
        <dbReference type="ARBA" id="ARBA00013279"/>
    </source>
</evidence>
<keyword evidence="13" id="KW-0072">Autophagy</keyword>
<feature type="signal peptide" evidence="19">
    <location>
        <begin position="1"/>
        <end position="19"/>
    </location>
</feature>
<evidence type="ECO:0000256" key="19">
    <source>
        <dbReference type="SAM" id="SignalP"/>
    </source>
</evidence>
<evidence type="ECO:0000256" key="14">
    <source>
        <dbReference type="ARBA" id="ARBA00023098"/>
    </source>
</evidence>
<keyword evidence="16" id="KW-0325">Glycoprotein</keyword>
<evidence type="ECO:0000256" key="1">
    <source>
        <dbReference type="ARBA" id="ARBA00001024"/>
    </source>
</evidence>
<protein>
    <recommendedName>
        <fullName evidence="6">triacylglycerol lipase</fullName>
        <ecNumber evidence="6">3.1.1.3</ecNumber>
    </recommendedName>
    <alternativeName>
        <fullName evidence="18">Autophagy-related protein 15</fullName>
    </alternativeName>
</protein>
<evidence type="ECO:0000259" key="20">
    <source>
        <dbReference type="Pfam" id="PF01764"/>
    </source>
</evidence>
<dbReference type="InterPro" id="IPR002921">
    <property type="entry name" value="Fungal_lipase-type"/>
</dbReference>
<keyword evidence="19" id="KW-0732">Signal</keyword>
<dbReference type="AlphaFoldDB" id="A0A8H6WQD5"/>
<evidence type="ECO:0000256" key="9">
    <source>
        <dbReference type="ARBA" id="ARBA00022801"/>
    </source>
</evidence>
<reference evidence="21" key="1">
    <citation type="submission" date="2020-05" db="EMBL/GenBank/DDBJ databases">
        <title>Mycena genomes resolve the evolution of fungal bioluminescence.</title>
        <authorList>
            <person name="Tsai I.J."/>
        </authorList>
    </citation>
    <scope>NUCLEOTIDE SEQUENCE</scope>
    <source>
        <strain evidence="21">110903Hualien_Pintung</strain>
    </source>
</reference>
<dbReference type="GO" id="GO:0034727">
    <property type="term" value="P:piecemeal microautophagy of the nucleus"/>
    <property type="evidence" value="ECO:0007669"/>
    <property type="project" value="TreeGrafter"/>
</dbReference>
<comment type="subunit">
    <text evidence="5">Binds to both phosphatidylinositol (PI) and phosphatidylinositol 3,5-bisphosphate (PIP2).</text>
</comment>
<keyword evidence="10" id="KW-0442">Lipid degradation</keyword>
<evidence type="ECO:0000256" key="3">
    <source>
        <dbReference type="ARBA" id="ARBA00004343"/>
    </source>
</evidence>
<dbReference type="EC" id="3.1.1.3" evidence="6"/>
<name>A0A8H6WQD5_MYCCL</name>
<proteinExistence type="inferred from homology"/>
<keyword evidence="22" id="KW-1185">Reference proteome</keyword>
<keyword evidence="7" id="KW-0812">Transmembrane</keyword>
<dbReference type="Proteomes" id="UP000613580">
    <property type="component" value="Unassembled WGS sequence"/>
</dbReference>
<comment type="function">
    <text evidence="17">Lipase which is essential for lysis of subvacuolar cytoplasm to vacuole targeted bodies and intravacuolar autophagic bodies. Involved in the lysis of intravacuolar multivesicular body (MVB) vesicles. The intravacuolar membrane disintegration by ATG15 is critical to life span extension.</text>
</comment>
<evidence type="ECO:0000256" key="18">
    <source>
        <dbReference type="ARBA" id="ARBA00029828"/>
    </source>
</evidence>
<evidence type="ECO:0000256" key="12">
    <source>
        <dbReference type="ARBA" id="ARBA00022989"/>
    </source>
</evidence>
<dbReference type="GO" id="GO:0046461">
    <property type="term" value="P:neutral lipid catabolic process"/>
    <property type="evidence" value="ECO:0007669"/>
    <property type="project" value="TreeGrafter"/>
</dbReference>
<dbReference type="PANTHER" id="PTHR47175">
    <property type="entry name" value="LIPASE ATG15-RELATED"/>
    <property type="match status" value="1"/>
</dbReference>
<dbReference type="GO" id="GO:0005775">
    <property type="term" value="C:vacuolar lumen"/>
    <property type="evidence" value="ECO:0007669"/>
    <property type="project" value="TreeGrafter"/>
</dbReference>
<dbReference type="OrthoDB" id="58570at2759"/>